<comment type="caution">
    <text evidence="1">The sequence shown here is derived from an EMBL/GenBank/DDBJ whole genome shotgun (WGS) entry which is preliminary data.</text>
</comment>
<accession>A0A5N5H8X0</accession>
<gene>
    <name evidence="1" type="ORF">D8674_015473</name>
</gene>
<protein>
    <submittedName>
        <fullName evidence="1">Protein RADIALIS-like 3</fullName>
    </submittedName>
</protein>
<name>A0A5N5H8X0_9ROSA</name>
<reference evidence="1 2" key="1">
    <citation type="submission" date="2019-09" db="EMBL/GenBank/DDBJ databases">
        <authorList>
            <person name="Ou C."/>
        </authorList>
    </citation>
    <scope>NUCLEOTIDE SEQUENCE [LARGE SCALE GENOMIC DNA]</scope>
    <source>
        <strain evidence="1">S2</strain>
        <tissue evidence="1">Leaf</tissue>
    </source>
</reference>
<proteinExistence type="predicted"/>
<reference evidence="2" key="2">
    <citation type="submission" date="2019-10" db="EMBL/GenBank/DDBJ databases">
        <title>A de novo genome assembly of a pear dwarfing rootstock.</title>
        <authorList>
            <person name="Wang F."/>
            <person name="Wang J."/>
            <person name="Li S."/>
            <person name="Zhang Y."/>
            <person name="Fang M."/>
            <person name="Ma L."/>
            <person name="Zhao Y."/>
            <person name="Jiang S."/>
        </authorList>
    </citation>
    <scope>NUCLEOTIDE SEQUENCE [LARGE SCALE GENOMIC DNA]</scope>
</reference>
<dbReference type="AlphaFoldDB" id="A0A5N5H8X0"/>
<dbReference type="EMBL" id="SMOL01000401">
    <property type="protein sequence ID" value="KAB2619604.1"/>
    <property type="molecule type" value="Genomic_DNA"/>
</dbReference>
<organism evidence="1 2">
    <name type="scientific">Pyrus ussuriensis x Pyrus communis</name>
    <dbReference type="NCBI Taxonomy" id="2448454"/>
    <lineage>
        <taxon>Eukaryota</taxon>
        <taxon>Viridiplantae</taxon>
        <taxon>Streptophyta</taxon>
        <taxon>Embryophyta</taxon>
        <taxon>Tracheophyta</taxon>
        <taxon>Spermatophyta</taxon>
        <taxon>Magnoliopsida</taxon>
        <taxon>eudicotyledons</taxon>
        <taxon>Gunneridae</taxon>
        <taxon>Pentapetalae</taxon>
        <taxon>rosids</taxon>
        <taxon>fabids</taxon>
        <taxon>Rosales</taxon>
        <taxon>Rosaceae</taxon>
        <taxon>Amygdaloideae</taxon>
        <taxon>Maleae</taxon>
        <taxon>Pyrus</taxon>
    </lineage>
</organism>
<sequence>MIVWAGGGHAPYKQEERLVGLWQKAASKKLHSEMDFCGMALLLAESAGAVNKVLLAGILAFGDAAAMEEQGDNIYIQKQNSAPINTPLEFQPHPMRVIRQPRGQFVFTNEFLLTMASKEVLTIR</sequence>
<dbReference type="Proteomes" id="UP000327157">
    <property type="component" value="Chromosome 15"/>
</dbReference>
<keyword evidence="2" id="KW-1185">Reference proteome</keyword>
<evidence type="ECO:0000313" key="1">
    <source>
        <dbReference type="EMBL" id="KAB2619604.1"/>
    </source>
</evidence>
<reference evidence="1 2" key="3">
    <citation type="submission" date="2019-11" db="EMBL/GenBank/DDBJ databases">
        <title>A de novo genome assembly of a pear dwarfing rootstock.</title>
        <authorList>
            <person name="Wang F."/>
            <person name="Wang J."/>
            <person name="Li S."/>
            <person name="Zhang Y."/>
            <person name="Fang M."/>
            <person name="Ma L."/>
            <person name="Zhao Y."/>
            <person name="Jiang S."/>
        </authorList>
    </citation>
    <scope>NUCLEOTIDE SEQUENCE [LARGE SCALE GENOMIC DNA]</scope>
    <source>
        <strain evidence="1">S2</strain>
        <tissue evidence="1">Leaf</tissue>
    </source>
</reference>
<evidence type="ECO:0000313" key="2">
    <source>
        <dbReference type="Proteomes" id="UP000327157"/>
    </source>
</evidence>